<evidence type="ECO:0000256" key="1">
    <source>
        <dbReference type="SAM" id="MobiDB-lite"/>
    </source>
</evidence>
<dbReference type="AlphaFoldDB" id="J9FFH2"/>
<organism evidence="2">
    <name type="scientific">gut metagenome</name>
    <dbReference type="NCBI Taxonomy" id="749906"/>
    <lineage>
        <taxon>unclassified sequences</taxon>
        <taxon>metagenomes</taxon>
        <taxon>organismal metagenomes</taxon>
    </lineage>
</organism>
<protein>
    <submittedName>
        <fullName evidence="2">Uncharacterized protein</fullName>
    </submittedName>
</protein>
<evidence type="ECO:0000313" key="2">
    <source>
        <dbReference type="EMBL" id="EJW93178.1"/>
    </source>
</evidence>
<proteinExistence type="predicted"/>
<gene>
    <name evidence="2" type="ORF">EVA_18721</name>
</gene>
<accession>J9FFH2</accession>
<name>J9FFH2_9ZZZZ</name>
<reference evidence="2" key="1">
    <citation type="journal article" date="2012" name="PLoS ONE">
        <title>Gene sets for utilization of primary and secondary nutrition supplies in the distal gut of endangered iberian lynx.</title>
        <authorList>
            <person name="Alcaide M."/>
            <person name="Messina E."/>
            <person name="Richter M."/>
            <person name="Bargiela R."/>
            <person name="Peplies J."/>
            <person name="Huws S.A."/>
            <person name="Newbold C.J."/>
            <person name="Golyshin P.N."/>
            <person name="Simon M.A."/>
            <person name="Lopez G."/>
            <person name="Yakimov M.M."/>
            <person name="Ferrer M."/>
        </authorList>
    </citation>
    <scope>NUCLEOTIDE SEQUENCE</scope>
</reference>
<sequence length="50" mass="5763">MTPSKTQLIDFGNKWRTPVHCHREKQQGSTSLHSTVSPNGNEVRQLVFKR</sequence>
<feature type="compositionally biased region" description="Polar residues" evidence="1">
    <location>
        <begin position="27"/>
        <end position="42"/>
    </location>
</feature>
<dbReference type="EMBL" id="AMCI01007124">
    <property type="protein sequence ID" value="EJW93178.1"/>
    <property type="molecule type" value="Genomic_DNA"/>
</dbReference>
<comment type="caution">
    <text evidence="2">The sequence shown here is derived from an EMBL/GenBank/DDBJ whole genome shotgun (WGS) entry which is preliminary data.</text>
</comment>
<feature type="region of interest" description="Disordered" evidence="1">
    <location>
        <begin position="23"/>
        <end position="50"/>
    </location>
</feature>